<dbReference type="Proteomes" id="UP000789920">
    <property type="component" value="Unassembled WGS sequence"/>
</dbReference>
<comment type="caution">
    <text evidence="1">The sequence shown here is derived from an EMBL/GenBank/DDBJ whole genome shotgun (WGS) entry which is preliminary data.</text>
</comment>
<dbReference type="EMBL" id="CAJVQC010065103">
    <property type="protein sequence ID" value="CAG8805157.1"/>
    <property type="molecule type" value="Genomic_DNA"/>
</dbReference>
<protein>
    <submittedName>
        <fullName evidence="1">1984_t:CDS:1</fullName>
    </submittedName>
</protein>
<reference evidence="1" key="1">
    <citation type="submission" date="2021-06" db="EMBL/GenBank/DDBJ databases">
        <authorList>
            <person name="Kallberg Y."/>
            <person name="Tangrot J."/>
            <person name="Rosling A."/>
        </authorList>
    </citation>
    <scope>NUCLEOTIDE SEQUENCE</scope>
    <source>
        <strain evidence="1">MA461A</strain>
    </source>
</reference>
<evidence type="ECO:0000313" key="1">
    <source>
        <dbReference type="EMBL" id="CAG8805157.1"/>
    </source>
</evidence>
<name>A0ACA9RRB0_9GLOM</name>
<gene>
    <name evidence="1" type="ORF">RPERSI_LOCUS21869</name>
</gene>
<proteinExistence type="predicted"/>
<feature type="non-terminal residue" evidence="1">
    <location>
        <position position="141"/>
    </location>
</feature>
<sequence>MATFATDKDLNAGTSQDVHLGVSSFSAIACVEDRDVTLATATTEIFGRFQFLKMLLHPNICEYVEIVKGKHDRLFVIFEYHMNHVGKLYHRDEQGIMNVSSVGDAMIREWAFQILKALAYLNKNNVTHHNLAPNNILLDSQ</sequence>
<keyword evidence="2" id="KW-1185">Reference proteome</keyword>
<accession>A0ACA9RRB0</accession>
<organism evidence="1 2">
    <name type="scientific">Racocetra persica</name>
    <dbReference type="NCBI Taxonomy" id="160502"/>
    <lineage>
        <taxon>Eukaryota</taxon>
        <taxon>Fungi</taxon>
        <taxon>Fungi incertae sedis</taxon>
        <taxon>Mucoromycota</taxon>
        <taxon>Glomeromycotina</taxon>
        <taxon>Glomeromycetes</taxon>
        <taxon>Diversisporales</taxon>
        <taxon>Gigasporaceae</taxon>
        <taxon>Racocetra</taxon>
    </lineage>
</organism>
<evidence type="ECO:0000313" key="2">
    <source>
        <dbReference type="Proteomes" id="UP000789920"/>
    </source>
</evidence>